<dbReference type="GO" id="GO:0005634">
    <property type="term" value="C:nucleus"/>
    <property type="evidence" value="ECO:0007669"/>
    <property type="project" value="UniProtKB-SubCell"/>
</dbReference>
<feature type="region of interest" description="Disordered" evidence="5">
    <location>
        <begin position="328"/>
        <end position="615"/>
    </location>
</feature>
<dbReference type="AlphaFoldDB" id="A0A6J3MFZ8"/>
<feature type="non-terminal residue" evidence="8">
    <location>
        <position position="1"/>
    </location>
</feature>
<sequence>RRDPFSNEQGGYTPKMSKHLPMLGTVSGVEEGDPMDMSQSSGIPVNPPTSSPEGDHAGDMLHSGPGELQVPHTNGTSMPAGAAATQPKIVQTAFIHKLYNMLEDQSIQHLISWSVSNESFVMSPSSEFARVLAQYFKHTNISSFVRQLNMYGFHKVSDVFHSASPDAPLWEFKHGQGSFKRGDLAGLREIKRRASRQTLIHRDSFSAGPKIPPPQPAGAPMETIQEPIENRVHALEWNTQEMSARLMRSEEAFLAMAGKCQALLDGLIRCHQWNQDLSGHLLNLVPDQENPVHREVQAVRQAISRQIDSLRSLEEPPESMLNNRHTLFTPTIPNEPMMQMSPRQRPYDESRRPSLPGGPRALGIRAPVPPYLTGSPRRYSSMGTPNSLGTAPYPPSPHRPSHHAHTGPLPPPPPPPPPPAGQHPLANTGSPPSNLSRRHTSADIRLSQSWEGRPPPLDQPPPPHYPGASPYASGQNSSMWPSSPRLSTNPGDQHIRDTLAQYELPRVSHQSSAAAAAGTSRSHSPIHHPDPSSAPSNNKSSFPPTTRPDDNNHTGWQLPAARYPPSTKGPASAAPTPPEFVRRSSMASNVHSLLNPTTSADSSTSATERDGERER</sequence>
<dbReference type="GO" id="GO:0043565">
    <property type="term" value="F:sequence-specific DNA binding"/>
    <property type="evidence" value="ECO:0007669"/>
    <property type="project" value="InterPro"/>
</dbReference>
<feature type="compositionally biased region" description="Low complexity" evidence="5">
    <location>
        <begin position="597"/>
        <end position="606"/>
    </location>
</feature>
<dbReference type="PANTHER" id="PTHR10015">
    <property type="entry name" value="HEAT SHOCK TRANSCRIPTION FACTOR"/>
    <property type="match status" value="1"/>
</dbReference>
<protein>
    <recommendedName>
        <fullName evidence="6">HSF-type DNA-binding domain-containing protein</fullName>
    </recommendedName>
</protein>
<gene>
    <name evidence="8" type="ORF">K489DRAFT_303791</name>
</gene>
<feature type="compositionally biased region" description="Polar residues" evidence="5">
    <location>
        <begin position="1"/>
        <end position="10"/>
    </location>
</feature>
<dbReference type="OrthoDB" id="60033at2759"/>
<dbReference type="InterPro" id="IPR036388">
    <property type="entry name" value="WH-like_DNA-bd_sf"/>
</dbReference>
<reference evidence="8" key="1">
    <citation type="submission" date="2020-01" db="EMBL/GenBank/DDBJ databases">
        <authorList>
            <consortium name="DOE Joint Genome Institute"/>
            <person name="Haridas S."/>
            <person name="Albert R."/>
            <person name="Binder M."/>
            <person name="Bloem J."/>
            <person name="Labutti K."/>
            <person name="Salamov A."/>
            <person name="Andreopoulos B."/>
            <person name="Baker S.E."/>
            <person name="Barry K."/>
            <person name="Bills G."/>
            <person name="Bluhm B.H."/>
            <person name="Cannon C."/>
            <person name="Castanera R."/>
            <person name="Culley D.E."/>
            <person name="Daum C."/>
            <person name="Ezra D."/>
            <person name="Gonzalez J.B."/>
            <person name="Henrissat B."/>
            <person name="Kuo A."/>
            <person name="Liang C."/>
            <person name="Lipzen A."/>
            <person name="Lutzoni F."/>
            <person name="Magnuson J."/>
            <person name="Mondo S."/>
            <person name="Nolan M."/>
            <person name="Ohm R."/>
            <person name="Pangilinan J."/>
            <person name="Park H.-J."/>
            <person name="Ramirez L."/>
            <person name="Alfaro M."/>
            <person name="Sun H."/>
            <person name="Tritt A."/>
            <person name="Yoshinaga Y."/>
            <person name="Zwiers L.-H."/>
            <person name="Turgeon B.G."/>
            <person name="Goodwin S.B."/>
            <person name="Spatafora J.W."/>
            <person name="Crous P.W."/>
            <person name="Grigoriev I.V."/>
        </authorList>
    </citation>
    <scope>NUCLEOTIDE SEQUENCE</scope>
    <source>
        <strain evidence="8">CBS 342.82</strain>
    </source>
</reference>
<dbReference type="Proteomes" id="UP000504637">
    <property type="component" value="Unplaced"/>
</dbReference>
<evidence type="ECO:0000256" key="4">
    <source>
        <dbReference type="RuleBase" id="RU004020"/>
    </source>
</evidence>
<proteinExistence type="inferred from homology"/>
<feature type="compositionally biased region" description="Pro residues" evidence="5">
    <location>
        <begin position="408"/>
        <end position="421"/>
    </location>
</feature>
<evidence type="ECO:0000313" key="7">
    <source>
        <dbReference type="Proteomes" id="UP000504637"/>
    </source>
</evidence>
<evidence type="ECO:0000256" key="1">
    <source>
        <dbReference type="ARBA" id="ARBA00004123"/>
    </source>
</evidence>
<feature type="non-terminal residue" evidence="8">
    <location>
        <position position="615"/>
    </location>
</feature>
<feature type="compositionally biased region" description="Polar residues" evidence="5">
    <location>
        <begin position="474"/>
        <end position="491"/>
    </location>
</feature>
<organism evidence="8">
    <name type="scientific">Dissoconium aciculare CBS 342.82</name>
    <dbReference type="NCBI Taxonomy" id="1314786"/>
    <lineage>
        <taxon>Eukaryota</taxon>
        <taxon>Fungi</taxon>
        <taxon>Dikarya</taxon>
        <taxon>Ascomycota</taxon>
        <taxon>Pezizomycotina</taxon>
        <taxon>Dothideomycetes</taxon>
        <taxon>Dothideomycetidae</taxon>
        <taxon>Mycosphaerellales</taxon>
        <taxon>Dissoconiaceae</taxon>
        <taxon>Dissoconium</taxon>
    </lineage>
</organism>
<feature type="domain" description="HSF-type DNA-binding" evidence="6">
    <location>
        <begin position="132"/>
        <end position="156"/>
    </location>
</feature>
<dbReference type="InterPro" id="IPR000232">
    <property type="entry name" value="HSF_DNA-bd"/>
</dbReference>
<feature type="compositionally biased region" description="Polar residues" evidence="5">
    <location>
        <begin position="425"/>
        <end position="435"/>
    </location>
</feature>
<comment type="subcellular location">
    <subcellularLocation>
        <location evidence="1">Nucleus</location>
    </subcellularLocation>
</comment>
<dbReference type="PROSITE" id="PS00434">
    <property type="entry name" value="HSF_DOMAIN"/>
    <property type="match status" value="1"/>
</dbReference>
<keyword evidence="7" id="KW-1185">Reference proteome</keyword>
<evidence type="ECO:0000256" key="2">
    <source>
        <dbReference type="ARBA" id="ARBA00023125"/>
    </source>
</evidence>
<dbReference type="PRINTS" id="PR00056">
    <property type="entry name" value="HSFDOMAIN"/>
</dbReference>
<reference evidence="8" key="3">
    <citation type="submission" date="2025-08" db="UniProtKB">
        <authorList>
            <consortium name="RefSeq"/>
        </authorList>
    </citation>
    <scope>IDENTIFICATION</scope>
    <source>
        <strain evidence="8">CBS 342.82</strain>
    </source>
</reference>
<accession>A0A6J3MFZ8</accession>
<evidence type="ECO:0000256" key="3">
    <source>
        <dbReference type="ARBA" id="ARBA00023242"/>
    </source>
</evidence>
<feature type="compositionally biased region" description="Pro residues" evidence="5">
    <location>
        <begin position="453"/>
        <end position="465"/>
    </location>
</feature>
<dbReference type="SMART" id="SM00415">
    <property type="entry name" value="HSF"/>
    <property type="match status" value="1"/>
</dbReference>
<evidence type="ECO:0000313" key="8">
    <source>
        <dbReference type="RefSeq" id="XP_033463824.1"/>
    </source>
</evidence>
<dbReference type="FunFam" id="1.10.10.10:FF:000229">
    <property type="entry name" value="HSF-type DNA-binding domain protein"/>
    <property type="match status" value="1"/>
</dbReference>
<dbReference type="GO" id="GO:0003700">
    <property type="term" value="F:DNA-binding transcription factor activity"/>
    <property type="evidence" value="ECO:0007669"/>
    <property type="project" value="InterPro"/>
</dbReference>
<dbReference type="Gene3D" id="1.10.10.10">
    <property type="entry name" value="Winged helix-like DNA-binding domain superfamily/Winged helix DNA-binding domain"/>
    <property type="match status" value="1"/>
</dbReference>
<name>A0A6J3MFZ8_9PEZI</name>
<feature type="region of interest" description="Disordered" evidence="5">
    <location>
        <begin position="1"/>
        <end position="73"/>
    </location>
</feature>
<reference evidence="8" key="2">
    <citation type="submission" date="2020-04" db="EMBL/GenBank/DDBJ databases">
        <authorList>
            <consortium name="NCBI Genome Project"/>
        </authorList>
    </citation>
    <scope>NUCLEOTIDE SEQUENCE</scope>
    <source>
        <strain evidence="8">CBS 342.82</strain>
    </source>
</reference>
<dbReference type="GeneID" id="54358288"/>
<feature type="compositionally biased region" description="Low complexity" evidence="5">
    <location>
        <begin position="511"/>
        <end position="523"/>
    </location>
</feature>
<dbReference type="Pfam" id="PF00447">
    <property type="entry name" value="HSF_DNA-bind"/>
    <property type="match status" value="1"/>
</dbReference>
<dbReference type="RefSeq" id="XP_033463824.1">
    <property type="nucleotide sequence ID" value="XM_033600488.1"/>
</dbReference>
<evidence type="ECO:0000256" key="5">
    <source>
        <dbReference type="SAM" id="MobiDB-lite"/>
    </source>
</evidence>
<dbReference type="InterPro" id="IPR036390">
    <property type="entry name" value="WH_DNA-bd_sf"/>
</dbReference>
<dbReference type="SUPFAM" id="SSF46785">
    <property type="entry name" value="Winged helix' DNA-binding domain"/>
    <property type="match status" value="1"/>
</dbReference>
<evidence type="ECO:0000259" key="6">
    <source>
        <dbReference type="PROSITE" id="PS00434"/>
    </source>
</evidence>
<feature type="compositionally biased region" description="Polar residues" evidence="5">
    <location>
        <begin position="585"/>
        <end position="596"/>
    </location>
</feature>
<comment type="similarity">
    <text evidence="4">Belongs to the HSF family.</text>
</comment>
<keyword evidence="3" id="KW-0539">Nucleus</keyword>
<keyword evidence="2" id="KW-0238">DNA-binding</keyword>
<dbReference type="PANTHER" id="PTHR10015:SF396">
    <property type="entry name" value="FLOCCULATION SUPPRESSION PROTEIN"/>
    <property type="match status" value="1"/>
</dbReference>